<evidence type="ECO:0000313" key="2">
    <source>
        <dbReference type="Proteomes" id="UP000215256"/>
    </source>
</evidence>
<sequence>MAQDGDQLFIQLVHDFSNLKYKSAVLIKQNDKFANPYGSHRQGLMVNLV</sequence>
<gene>
    <name evidence="1" type="ORF">CES85_1842</name>
</gene>
<evidence type="ECO:0000313" key="1">
    <source>
        <dbReference type="EMBL" id="ASV86452.1"/>
    </source>
</evidence>
<proteinExistence type="predicted"/>
<organism evidence="1 2">
    <name type="scientific">Ochrobactrum quorumnocens</name>
    <dbReference type="NCBI Taxonomy" id="271865"/>
    <lineage>
        <taxon>Bacteria</taxon>
        <taxon>Pseudomonadati</taxon>
        <taxon>Pseudomonadota</taxon>
        <taxon>Alphaproteobacteria</taxon>
        <taxon>Hyphomicrobiales</taxon>
        <taxon>Brucellaceae</taxon>
        <taxon>Brucella/Ochrobactrum group</taxon>
        <taxon>Ochrobactrum</taxon>
    </lineage>
</organism>
<name>A0A248UIL5_9HYPH</name>
<dbReference type="KEGG" id="och:CES85_1842"/>
<dbReference type="AlphaFoldDB" id="A0A248UIL5"/>
<dbReference type="EMBL" id="CP022604">
    <property type="protein sequence ID" value="ASV86452.1"/>
    <property type="molecule type" value="Genomic_DNA"/>
</dbReference>
<reference evidence="1 2" key="1">
    <citation type="submission" date="2017-07" db="EMBL/GenBank/DDBJ databases">
        <title>Phylogenetic study on the rhizospheric bacterium Ochrobactrum sp. A44.</title>
        <authorList>
            <person name="Krzyzanowska D.M."/>
            <person name="Ossowicki A."/>
            <person name="Rajewska M."/>
            <person name="Maciag T."/>
            <person name="Kaczynski Z."/>
            <person name="Czerwicka M."/>
            <person name="Jafra S."/>
        </authorList>
    </citation>
    <scope>NUCLEOTIDE SEQUENCE [LARGE SCALE GENOMIC DNA]</scope>
    <source>
        <strain evidence="1 2">A44</strain>
    </source>
</reference>
<accession>A0A248UIL5</accession>
<dbReference type="Proteomes" id="UP000215256">
    <property type="component" value="Chromosome 1"/>
</dbReference>
<protein>
    <submittedName>
        <fullName evidence="1">Uncharacterized protein</fullName>
    </submittedName>
</protein>